<evidence type="ECO:0000313" key="4">
    <source>
        <dbReference type="Proteomes" id="UP000326062"/>
    </source>
</evidence>
<protein>
    <submittedName>
        <fullName evidence="3">Uncharacterized protein</fullName>
    </submittedName>
</protein>
<feature type="compositionally biased region" description="Pro residues" evidence="1">
    <location>
        <begin position="203"/>
        <end position="212"/>
    </location>
</feature>
<dbReference type="Pfam" id="PF17662">
    <property type="entry name" value="DUF5524"/>
    <property type="match status" value="1"/>
</dbReference>
<evidence type="ECO:0000256" key="1">
    <source>
        <dbReference type="SAM" id="MobiDB-lite"/>
    </source>
</evidence>
<accession>A0A5N3XQP0</accession>
<sequence length="212" mass="23483">WYSHLFQNFPVYCDLHSQRLCPSLHEIFPWKAFLSLLAILWNSAFKWVYLSFSPLPLASLLLSAICKASSDSHFAFLHFFFLGMVLIPASCTMSQTSVRLPAIKSKYPSKVGTPLGHRDPAGSRLSFPPIPGQRPISPTNFSKLISNGYKDEWLQQQADSDKRTLQTPRSSVSSPSPLDAEPPPDPEAPGGAKEAPESSPPKFTSPPPKYLI</sequence>
<feature type="transmembrane region" description="Helical" evidence="2">
    <location>
        <begin position="72"/>
        <end position="91"/>
    </location>
</feature>
<keyword evidence="4" id="KW-1185">Reference proteome</keyword>
<name>A0A5N3XQP0_MUNRE</name>
<keyword evidence="2" id="KW-1133">Transmembrane helix</keyword>
<dbReference type="AlphaFoldDB" id="A0A5N3XQP0"/>
<dbReference type="EMBL" id="VCEB01000006">
    <property type="protein sequence ID" value="KAB0375680.1"/>
    <property type="molecule type" value="Genomic_DNA"/>
</dbReference>
<gene>
    <name evidence="3" type="ORF">FD755_012323</name>
</gene>
<dbReference type="InterPro" id="IPR040247">
    <property type="entry name" value="DUF5524"/>
</dbReference>
<proteinExistence type="predicted"/>
<organism evidence="3 4">
    <name type="scientific">Muntiacus reevesi</name>
    <name type="common">Reeves' muntjac</name>
    <name type="synonym">Cervus reevesi</name>
    <dbReference type="NCBI Taxonomy" id="9886"/>
    <lineage>
        <taxon>Eukaryota</taxon>
        <taxon>Metazoa</taxon>
        <taxon>Chordata</taxon>
        <taxon>Craniata</taxon>
        <taxon>Vertebrata</taxon>
        <taxon>Euteleostomi</taxon>
        <taxon>Mammalia</taxon>
        <taxon>Eutheria</taxon>
        <taxon>Laurasiatheria</taxon>
        <taxon>Artiodactyla</taxon>
        <taxon>Ruminantia</taxon>
        <taxon>Pecora</taxon>
        <taxon>Cervidae</taxon>
        <taxon>Muntiacinae</taxon>
        <taxon>Muntiacus</taxon>
    </lineage>
</organism>
<comment type="caution">
    <text evidence="3">The sequence shown here is derived from an EMBL/GenBank/DDBJ whole genome shotgun (WGS) entry which is preliminary data.</text>
</comment>
<reference evidence="3 4" key="1">
    <citation type="submission" date="2019-06" db="EMBL/GenBank/DDBJ databases">
        <title>Discovery of a novel chromosome fission-fusion reversal in muntjac.</title>
        <authorList>
            <person name="Mudd A.B."/>
            <person name="Bredeson J.V."/>
            <person name="Baum R."/>
            <person name="Hockemeyer D."/>
            <person name="Rokhsar D.S."/>
        </authorList>
    </citation>
    <scope>NUCLEOTIDE SEQUENCE [LARGE SCALE GENOMIC DNA]</scope>
    <source>
        <strain evidence="3">UCam_UCB_Mr</strain>
        <tissue evidence="3">Fibroblast cell line</tissue>
    </source>
</reference>
<feature type="region of interest" description="Disordered" evidence="1">
    <location>
        <begin position="158"/>
        <end position="212"/>
    </location>
</feature>
<evidence type="ECO:0000313" key="3">
    <source>
        <dbReference type="EMBL" id="KAB0375680.1"/>
    </source>
</evidence>
<dbReference type="PANTHER" id="PTHR31097:SF2">
    <property type="entry name" value="CHROMOSOME 7 OPEN READING FRAME 57"/>
    <property type="match status" value="1"/>
</dbReference>
<feature type="region of interest" description="Disordered" evidence="1">
    <location>
        <begin position="111"/>
        <end position="135"/>
    </location>
</feature>
<keyword evidence="2" id="KW-0812">Transmembrane</keyword>
<evidence type="ECO:0000256" key="2">
    <source>
        <dbReference type="SAM" id="Phobius"/>
    </source>
</evidence>
<dbReference type="Proteomes" id="UP000326062">
    <property type="component" value="Chromosome 6"/>
</dbReference>
<feature type="transmembrane region" description="Helical" evidence="2">
    <location>
        <begin position="32"/>
        <end position="52"/>
    </location>
</feature>
<dbReference type="PANTHER" id="PTHR31097">
    <property type="entry name" value="SI:DKEY-276J7.1"/>
    <property type="match status" value="1"/>
</dbReference>
<feature type="non-terminal residue" evidence="3">
    <location>
        <position position="1"/>
    </location>
</feature>
<keyword evidence="2" id="KW-0472">Membrane</keyword>